<accession>A0A167L732</accession>
<reference evidence="1 2" key="1">
    <citation type="submission" date="2013-07" db="EMBL/GenBank/DDBJ databases">
        <title>Comparative Genomic and Metabolomic Analysis of Twelve Strains of Pseudoalteromonas luteoviolacea.</title>
        <authorList>
            <person name="Vynne N.G."/>
            <person name="Mansson M."/>
            <person name="Gram L."/>
        </authorList>
    </citation>
    <scope>NUCLEOTIDE SEQUENCE [LARGE SCALE GENOMIC DNA]</scope>
    <source>
        <strain evidence="1 2">S4060-1</strain>
    </source>
</reference>
<comment type="caution">
    <text evidence="1">The sequence shown here is derived from an EMBL/GenBank/DDBJ whole genome shotgun (WGS) entry which is preliminary data.</text>
</comment>
<gene>
    <name evidence="1" type="ORF">N478_23535</name>
</gene>
<dbReference type="AlphaFoldDB" id="A0A167L732"/>
<proteinExistence type="predicted"/>
<organism evidence="1 2">
    <name type="scientific">Pseudoalteromonas luteoviolacea S4060-1</name>
    <dbReference type="NCBI Taxonomy" id="1365257"/>
    <lineage>
        <taxon>Bacteria</taxon>
        <taxon>Pseudomonadati</taxon>
        <taxon>Pseudomonadota</taxon>
        <taxon>Gammaproteobacteria</taxon>
        <taxon>Alteromonadales</taxon>
        <taxon>Pseudoalteromonadaceae</taxon>
        <taxon>Pseudoalteromonas</taxon>
    </lineage>
</organism>
<dbReference type="EMBL" id="AUXX01000031">
    <property type="protein sequence ID" value="KZN63923.1"/>
    <property type="molecule type" value="Genomic_DNA"/>
</dbReference>
<dbReference type="PATRIC" id="fig|1365257.3.peg.3527"/>
<evidence type="ECO:0000313" key="1">
    <source>
        <dbReference type="EMBL" id="KZN63923.1"/>
    </source>
</evidence>
<dbReference type="Proteomes" id="UP000076661">
    <property type="component" value="Unassembled WGS sequence"/>
</dbReference>
<name>A0A167L732_9GAMM</name>
<dbReference type="RefSeq" id="WP_155732760.1">
    <property type="nucleotide sequence ID" value="NZ_AUXX01000031.1"/>
</dbReference>
<sequence length="50" mass="5327">MELSLNKKSIKRLSESKKSLIKGQTKEVAGGVNAAGFRTAAGCTSYARCH</sequence>
<protein>
    <submittedName>
        <fullName evidence="1">Uncharacterized protein</fullName>
    </submittedName>
</protein>
<evidence type="ECO:0000313" key="2">
    <source>
        <dbReference type="Proteomes" id="UP000076661"/>
    </source>
</evidence>